<name>A0AAX6E9G0_IRIPA</name>
<accession>A0AAX6E9G0</accession>
<sequence>MNPLFILFSWKMNSIFSYSCLVMLGTCRPKNLFFHSHVWLSFLKRCNLSLLYSQ</sequence>
<reference evidence="1" key="2">
    <citation type="submission" date="2023-04" db="EMBL/GenBank/DDBJ databases">
        <authorList>
            <person name="Bruccoleri R.E."/>
            <person name="Oakeley E.J."/>
            <person name="Faust A.-M."/>
            <person name="Dessus-Babus S."/>
            <person name="Altorfer M."/>
            <person name="Burckhardt D."/>
            <person name="Oertli M."/>
            <person name="Naumann U."/>
            <person name="Petersen F."/>
            <person name="Wong J."/>
        </authorList>
    </citation>
    <scope>NUCLEOTIDE SEQUENCE</scope>
    <source>
        <strain evidence="1">GSM-AAB239-AS_SAM_17_03QT</strain>
        <tissue evidence="1">Leaf</tissue>
    </source>
</reference>
<dbReference type="AlphaFoldDB" id="A0AAX6E9G0"/>
<dbReference type="EMBL" id="JANAVB010038619">
    <property type="protein sequence ID" value="KAJ6800580.1"/>
    <property type="molecule type" value="Genomic_DNA"/>
</dbReference>
<reference evidence="1" key="1">
    <citation type="journal article" date="2023" name="GigaByte">
        <title>Genome assembly of the bearded iris, Iris pallida Lam.</title>
        <authorList>
            <person name="Bruccoleri R.E."/>
            <person name="Oakeley E.J."/>
            <person name="Faust A.M.E."/>
            <person name="Altorfer M."/>
            <person name="Dessus-Babus S."/>
            <person name="Burckhardt D."/>
            <person name="Oertli M."/>
            <person name="Naumann U."/>
            <person name="Petersen F."/>
            <person name="Wong J."/>
        </authorList>
    </citation>
    <scope>NUCLEOTIDE SEQUENCE</scope>
    <source>
        <strain evidence="1">GSM-AAB239-AS_SAM_17_03QT</strain>
    </source>
</reference>
<comment type="caution">
    <text evidence="1">The sequence shown here is derived from an EMBL/GenBank/DDBJ whole genome shotgun (WGS) entry which is preliminary data.</text>
</comment>
<gene>
    <name evidence="1" type="ORF">M6B38_201160</name>
</gene>
<dbReference type="Proteomes" id="UP001140949">
    <property type="component" value="Unassembled WGS sequence"/>
</dbReference>
<protein>
    <submittedName>
        <fullName evidence="1">Uncharacterized protein</fullName>
    </submittedName>
</protein>
<proteinExistence type="predicted"/>
<evidence type="ECO:0000313" key="1">
    <source>
        <dbReference type="EMBL" id="KAJ6800580.1"/>
    </source>
</evidence>
<keyword evidence="2" id="KW-1185">Reference proteome</keyword>
<evidence type="ECO:0000313" key="2">
    <source>
        <dbReference type="Proteomes" id="UP001140949"/>
    </source>
</evidence>
<organism evidence="1 2">
    <name type="scientific">Iris pallida</name>
    <name type="common">Sweet iris</name>
    <dbReference type="NCBI Taxonomy" id="29817"/>
    <lineage>
        <taxon>Eukaryota</taxon>
        <taxon>Viridiplantae</taxon>
        <taxon>Streptophyta</taxon>
        <taxon>Embryophyta</taxon>
        <taxon>Tracheophyta</taxon>
        <taxon>Spermatophyta</taxon>
        <taxon>Magnoliopsida</taxon>
        <taxon>Liliopsida</taxon>
        <taxon>Asparagales</taxon>
        <taxon>Iridaceae</taxon>
        <taxon>Iridoideae</taxon>
        <taxon>Irideae</taxon>
        <taxon>Iris</taxon>
    </lineage>
</organism>